<keyword evidence="2" id="KW-1185">Reference proteome</keyword>
<organism evidence="1 2">
    <name type="scientific">Pistacia integerrima</name>
    <dbReference type="NCBI Taxonomy" id="434235"/>
    <lineage>
        <taxon>Eukaryota</taxon>
        <taxon>Viridiplantae</taxon>
        <taxon>Streptophyta</taxon>
        <taxon>Embryophyta</taxon>
        <taxon>Tracheophyta</taxon>
        <taxon>Spermatophyta</taxon>
        <taxon>Magnoliopsida</taxon>
        <taxon>eudicotyledons</taxon>
        <taxon>Gunneridae</taxon>
        <taxon>Pentapetalae</taxon>
        <taxon>rosids</taxon>
        <taxon>malvids</taxon>
        <taxon>Sapindales</taxon>
        <taxon>Anacardiaceae</taxon>
        <taxon>Pistacia</taxon>
    </lineage>
</organism>
<reference evidence="2" key="1">
    <citation type="journal article" date="2023" name="G3 (Bethesda)">
        <title>Genome assembly and association tests identify interacting loci associated with vigor, precocity, and sex in interspecific pistachio rootstocks.</title>
        <authorList>
            <person name="Palmer W."/>
            <person name="Jacygrad E."/>
            <person name="Sagayaradj S."/>
            <person name="Cavanaugh K."/>
            <person name="Han R."/>
            <person name="Bertier L."/>
            <person name="Beede B."/>
            <person name="Kafkas S."/>
            <person name="Golino D."/>
            <person name="Preece J."/>
            <person name="Michelmore R."/>
        </authorList>
    </citation>
    <scope>NUCLEOTIDE SEQUENCE [LARGE SCALE GENOMIC DNA]</scope>
</reference>
<dbReference type="EMBL" id="CM047736">
    <property type="protein sequence ID" value="KAJ0054659.1"/>
    <property type="molecule type" value="Genomic_DNA"/>
</dbReference>
<comment type="caution">
    <text evidence="1">The sequence shown here is derived from an EMBL/GenBank/DDBJ whole genome shotgun (WGS) entry which is preliminary data.</text>
</comment>
<sequence>MARMEEIWGKDCLEFKPERWISKAECIIHVPSFKFVAFHAGPRSCLGEGSEFHSNEDGCHCYNQELSYTSGGRSSYFDNFFATKLNGLYANFYSIDDARKVFDETPRKTVYLYNAALRSYCREKRWEDTFYLFNNMIFSTREEPDNFTIPIVLKACAGLRALRHGKMVHGFVVKNARNAVDMFVGSGLIEFYSKCGQMGCALNVFKGFSEPDIVLWTSMVTGYEQNGFPEEAVMFFHQMVMAENVNPDRVTLVSLISACAKLMSFKIGRCVHGFVIRKGFDVRDLSLCNSLLNLYAKTGSARNAFNLFRKMPEKDVISWSSMISCYAQNGAAVEGLKLFNDMIEKRFEPNAVTVVSALQACAASCNLEEGKKIHELAADKGFELQVSVSTALIDMYMKCFSPEEAVDVFRRISNKDVVSWVALLGGYALNGMAYMSMKVFRDMLSDDTQPDAIAMVRHAPLSGCYVKSPPYLTATMRLHVNNLAAVVIVVRKESIEILMDSTTSSRVDRGRINCTECNHRNNTGIN</sequence>
<accession>A0ACC0ZR64</accession>
<gene>
    <name evidence="1" type="ORF">Pint_02818</name>
</gene>
<evidence type="ECO:0000313" key="2">
    <source>
        <dbReference type="Proteomes" id="UP001163603"/>
    </source>
</evidence>
<name>A0ACC0ZR64_9ROSI</name>
<evidence type="ECO:0000313" key="1">
    <source>
        <dbReference type="EMBL" id="KAJ0054659.1"/>
    </source>
</evidence>
<proteinExistence type="predicted"/>
<dbReference type="Proteomes" id="UP001163603">
    <property type="component" value="Chromosome 1"/>
</dbReference>
<protein>
    <submittedName>
        <fullName evidence="1">Uncharacterized protein</fullName>
    </submittedName>
</protein>